<evidence type="ECO:0000256" key="1">
    <source>
        <dbReference type="SAM" id="SignalP"/>
    </source>
</evidence>
<dbReference type="AlphaFoldDB" id="A0A914UMP2"/>
<dbReference type="InterPro" id="IPR035274">
    <property type="entry name" value="DUF5352"/>
</dbReference>
<name>A0A914UMP2_9BILA</name>
<dbReference type="Pfam" id="PF17303">
    <property type="entry name" value="DUF5352"/>
    <property type="match status" value="1"/>
</dbReference>
<dbReference type="WBParaSite" id="PSAMB.scaffold110size77990.g1967.t1">
    <property type="protein sequence ID" value="PSAMB.scaffold110size77990.g1967.t1"/>
    <property type="gene ID" value="PSAMB.scaffold110size77990.g1967"/>
</dbReference>
<proteinExistence type="predicted"/>
<dbReference type="Proteomes" id="UP000887566">
    <property type="component" value="Unplaced"/>
</dbReference>
<protein>
    <submittedName>
        <fullName evidence="3">Uncharacterized protein</fullName>
    </submittedName>
</protein>
<reference evidence="3" key="1">
    <citation type="submission" date="2022-11" db="UniProtKB">
        <authorList>
            <consortium name="WormBaseParasite"/>
        </authorList>
    </citation>
    <scope>IDENTIFICATION</scope>
</reference>
<evidence type="ECO:0000313" key="2">
    <source>
        <dbReference type="Proteomes" id="UP000887566"/>
    </source>
</evidence>
<organism evidence="2 3">
    <name type="scientific">Plectus sambesii</name>
    <dbReference type="NCBI Taxonomy" id="2011161"/>
    <lineage>
        <taxon>Eukaryota</taxon>
        <taxon>Metazoa</taxon>
        <taxon>Ecdysozoa</taxon>
        <taxon>Nematoda</taxon>
        <taxon>Chromadorea</taxon>
        <taxon>Plectida</taxon>
        <taxon>Plectina</taxon>
        <taxon>Plectoidea</taxon>
        <taxon>Plectidae</taxon>
        <taxon>Plectus</taxon>
    </lineage>
</organism>
<sequence length="194" mass="21728">MYRLVVLLAVAAVCFGQQQCDQAPVGDETVEEAIPIASFNTSGNDRIRSTWCIAHCTERISIIATMRFKPSSSKSNTYKMKKIFKSDGSLERIIDGKRENKDDPFNFCLDPFISAVVDAVSNKYNDTTSIAQQLNSTINKPGWAYLVYQLGPPPSIIATDNVHSDKDFCEKLVNRQVGNNFLQFQIFAGMVWDN</sequence>
<evidence type="ECO:0000313" key="3">
    <source>
        <dbReference type="WBParaSite" id="PSAMB.scaffold110size77990.g1967.t1"/>
    </source>
</evidence>
<feature type="chain" id="PRO_5037318185" evidence="1">
    <location>
        <begin position="17"/>
        <end position="194"/>
    </location>
</feature>
<keyword evidence="2" id="KW-1185">Reference proteome</keyword>
<accession>A0A914UMP2</accession>
<feature type="signal peptide" evidence="1">
    <location>
        <begin position="1"/>
        <end position="16"/>
    </location>
</feature>
<keyword evidence="1" id="KW-0732">Signal</keyword>